<gene>
    <name evidence="4" type="ordered locus">Slin_3037</name>
</gene>
<accession>D2QLA1</accession>
<keyword evidence="1 2" id="KW-0732">Signal</keyword>
<organism evidence="4 5">
    <name type="scientific">Spirosoma linguale (strain ATCC 33905 / DSM 74 / LMG 10896 / Claus 1)</name>
    <dbReference type="NCBI Taxonomy" id="504472"/>
    <lineage>
        <taxon>Bacteria</taxon>
        <taxon>Pseudomonadati</taxon>
        <taxon>Bacteroidota</taxon>
        <taxon>Cytophagia</taxon>
        <taxon>Cytophagales</taxon>
        <taxon>Cytophagaceae</taxon>
        <taxon>Spirosoma</taxon>
    </lineage>
</organism>
<dbReference type="PANTHER" id="PTHR43037">
    <property type="entry name" value="UNNAMED PRODUCT-RELATED"/>
    <property type="match status" value="1"/>
</dbReference>
<evidence type="ECO:0000313" key="4">
    <source>
        <dbReference type="EMBL" id="ADB39048.1"/>
    </source>
</evidence>
<dbReference type="Gene3D" id="3.40.50.1820">
    <property type="entry name" value="alpha/beta hydrolase"/>
    <property type="match status" value="1"/>
</dbReference>
<dbReference type="KEGG" id="sli:Slin_3037"/>
<keyword evidence="5" id="KW-1185">Reference proteome</keyword>
<dbReference type="Pfam" id="PF00326">
    <property type="entry name" value="Peptidase_S9"/>
    <property type="match status" value="1"/>
</dbReference>
<dbReference type="EMBL" id="CP001769">
    <property type="protein sequence ID" value="ADB39048.1"/>
    <property type="molecule type" value="Genomic_DNA"/>
</dbReference>
<dbReference type="AlphaFoldDB" id="D2QLA1"/>
<dbReference type="RefSeq" id="WP_012927576.1">
    <property type="nucleotide sequence ID" value="NC_013730.1"/>
</dbReference>
<protein>
    <recommendedName>
        <fullName evidence="3">Peptidase S9 prolyl oligopeptidase catalytic domain-containing protein</fullName>
    </recommendedName>
</protein>
<dbReference type="GO" id="GO:0006508">
    <property type="term" value="P:proteolysis"/>
    <property type="evidence" value="ECO:0007669"/>
    <property type="project" value="InterPro"/>
</dbReference>
<reference evidence="4 5" key="1">
    <citation type="journal article" date="2010" name="Stand. Genomic Sci.">
        <title>Complete genome sequence of Spirosoma linguale type strain (1).</title>
        <authorList>
            <person name="Lail K."/>
            <person name="Sikorski J."/>
            <person name="Saunders E."/>
            <person name="Lapidus A."/>
            <person name="Glavina Del Rio T."/>
            <person name="Copeland A."/>
            <person name="Tice H."/>
            <person name="Cheng J.-F."/>
            <person name="Lucas S."/>
            <person name="Nolan M."/>
            <person name="Bruce D."/>
            <person name="Goodwin L."/>
            <person name="Pitluck S."/>
            <person name="Ivanova N."/>
            <person name="Mavromatis K."/>
            <person name="Ovchinnikova G."/>
            <person name="Pati A."/>
            <person name="Chen A."/>
            <person name="Palaniappan K."/>
            <person name="Land M."/>
            <person name="Hauser L."/>
            <person name="Chang Y.-J."/>
            <person name="Jeffries C.D."/>
            <person name="Chain P."/>
            <person name="Brettin T."/>
            <person name="Detter J.C."/>
            <person name="Schuetze A."/>
            <person name="Rohde M."/>
            <person name="Tindall B.J."/>
            <person name="Goeker M."/>
            <person name="Bristow J."/>
            <person name="Eisen J.A."/>
            <person name="Markowitz V."/>
            <person name="Hugenholtz P."/>
            <person name="Kyrpides N.C."/>
            <person name="Klenk H.-P."/>
            <person name="Chen F."/>
        </authorList>
    </citation>
    <scope>NUCLEOTIDE SEQUENCE [LARGE SCALE GENOMIC DNA]</scope>
    <source>
        <strain evidence="5">ATCC 33905 / DSM 74 / LMG 10896 / Claus 1</strain>
    </source>
</reference>
<dbReference type="InterPro" id="IPR029058">
    <property type="entry name" value="AB_hydrolase_fold"/>
</dbReference>
<proteinExistence type="predicted"/>
<feature type="domain" description="Peptidase S9 prolyl oligopeptidase catalytic" evidence="3">
    <location>
        <begin position="376"/>
        <end position="533"/>
    </location>
</feature>
<sequence length="850" mass="92721">MLRSFIFFTCSLLCVGPLLAQQTSKTARPKPYSFTKGLVALTGSRYGREAIYTDPLAYQLYTGTLQQPVEGAVFGKDEQGADIKWIAVTADSLNRLRLRGGFRGNAGAPAGPGVVAGNLRGGIGGGGGYTYLTYPSTREQIAVLDIKGNSNVYVNGELHMGDVYSMGYMHIPVKLRKGLNEFYVRGVMITASLSFPDKPAMLATDDPTLPSIRLGESNASLQGAVVVVNTSATPLNGLQLISKLAGKTYTTSLPVVPALSSRKVAFTFDGSGVTAKGAQPCELTLVQKGKSLDTGTISVEAVPAGASYSQTFISHIDGSLQYYAVTPQSSATTAPSALFLSVHGAGVEAIGQARAYKAKDWGNLVAATNRRPRGFNWEDWGRLDALEVLSIARNRFKPDPQHIYLTGHSMGGHGTWFLGATYPDKWAAIAPCAGYPTLKEYGSADGVIPETSNDPLEQMLLRAGNQSDVLKLTSNYKPLGVYVLHGDADRTVPVTYARQMRKLLGESQPDMSYYEYPGGSHWFGDESVDWKPLFDFFKWHRIAADSAVNDIDFITANPGISSAYRWAAIEQQIQPLLYSRMQLTRRGKAITGTTSNVALLKLALHDFAVNTPLTITLDGNPAIAYTTSRAQDTLFLRRENGKWQQAQRPDMAQKGPHRNGTFKDAFNNRMVFVYGTKGTKEENEWNWQKARYDAETWYYRGNGAIDILADTDYSLAKYTDRGVVLFGNATNNAAWKLLLADCPIQMERNRIRVGDQQWQGDDLGAYFVWPIKESATASVAVIGGTGVKGMRAASANQYFAGASGFPDFMIFGLDMVRLGSKGVRMAGFFDNAWKLIPEYTAVNSQKNSTE</sequence>
<dbReference type="STRING" id="504472.Slin_3037"/>
<dbReference type="SUPFAM" id="SSF53474">
    <property type="entry name" value="alpha/beta-Hydrolases"/>
    <property type="match status" value="2"/>
</dbReference>
<dbReference type="eggNOG" id="COG1506">
    <property type="taxonomic scope" value="Bacteria"/>
</dbReference>
<dbReference type="Proteomes" id="UP000002028">
    <property type="component" value="Chromosome"/>
</dbReference>
<dbReference type="GO" id="GO:0008236">
    <property type="term" value="F:serine-type peptidase activity"/>
    <property type="evidence" value="ECO:0007669"/>
    <property type="project" value="InterPro"/>
</dbReference>
<evidence type="ECO:0000313" key="5">
    <source>
        <dbReference type="Proteomes" id="UP000002028"/>
    </source>
</evidence>
<evidence type="ECO:0000259" key="3">
    <source>
        <dbReference type="Pfam" id="PF00326"/>
    </source>
</evidence>
<feature type="chain" id="PRO_5003035448" description="Peptidase S9 prolyl oligopeptidase catalytic domain-containing protein" evidence="2">
    <location>
        <begin position="21"/>
        <end position="850"/>
    </location>
</feature>
<evidence type="ECO:0000256" key="2">
    <source>
        <dbReference type="SAM" id="SignalP"/>
    </source>
</evidence>
<dbReference type="PANTHER" id="PTHR43037:SF4">
    <property type="entry name" value="PEPTIDASE S9 PROLYL OLIGOPEPTIDASE CATALYTIC DOMAIN-CONTAINING PROTEIN"/>
    <property type="match status" value="1"/>
</dbReference>
<dbReference type="InterPro" id="IPR001375">
    <property type="entry name" value="Peptidase_S9_cat"/>
</dbReference>
<dbReference type="InterPro" id="IPR050955">
    <property type="entry name" value="Plant_Biomass_Hydrol_Est"/>
</dbReference>
<name>D2QLA1_SPILD</name>
<feature type="signal peptide" evidence="2">
    <location>
        <begin position="1"/>
        <end position="20"/>
    </location>
</feature>
<dbReference type="HOGENOM" id="CLU_018337_0_0_10"/>
<evidence type="ECO:0000256" key="1">
    <source>
        <dbReference type="ARBA" id="ARBA00022729"/>
    </source>
</evidence>